<dbReference type="GO" id="GO:0005886">
    <property type="term" value="C:plasma membrane"/>
    <property type="evidence" value="ECO:0007669"/>
    <property type="project" value="UniProtKB-SubCell"/>
</dbReference>
<evidence type="ECO:0000256" key="5">
    <source>
        <dbReference type="ARBA" id="ARBA00022519"/>
    </source>
</evidence>
<comment type="similarity">
    <text evidence="2 9">Belongs to the ABC-2 integral membrane protein family.</text>
</comment>
<keyword evidence="12" id="KW-1185">Reference proteome</keyword>
<evidence type="ECO:0000256" key="9">
    <source>
        <dbReference type="RuleBase" id="RU361157"/>
    </source>
</evidence>
<evidence type="ECO:0000256" key="8">
    <source>
        <dbReference type="ARBA" id="ARBA00023136"/>
    </source>
</evidence>
<feature type="transmembrane region" description="Helical" evidence="9">
    <location>
        <begin position="139"/>
        <end position="158"/>
    </location>
</feature>
<reference evidence="11 12" key="1">
    <citation type="submission" date="2020-11" db="EMBL/GenBank/DDBJ databases">
        <title>Corynebacterium sp. MC1420.</title>
        <authorList>
            <person name="Zhou J."/>
        </authorList>
    </citation>
    <scope>NUCLEOTIDE SEQUENCE [LARGE SCALE GENOMIC DNA]</scope>
    <source>
        <strain evidence="11 12">MC1420</strain>
    </source>
</reference>
<dbReference type="RefSeq" id="WP_165004644.1">
    <property type="nucleotide sequence ID" value="NZ_CP064955.1"/>
</dbReference>
<keyword evidence="3 9" id="KW-0813">Transport</keyword>
<evidence type="ECO:0000256" key="6">
    <source>
        <dbReference type="ARBA" id="ARBA00022692"/>
    </source>
</evidence>
<dbReference type="EMBL" id="CP064955">
    <property type="protein sequence ID" value="QPK82775.1"/>
    <property type="molecule type" value="Genomic_DNA"/>
</dbReference>
<feature type="transmembrane region" description="Helical" evidence="9">
    <location>
        <begin position="164"/>
        <end position="188"/>
    </location>
</feature>
<feature type="transmembrane region" description="Helical" evidence="9">
    <location>
        <begin position="58"/>
        <end position="79"/>
    </location>
</feature>
<evidence type="ECO:0000313" key="11">
    <source>
        <dbReference type="EMBL" id="QPK82775.1"/>
    </source>
</evidence>
<dbReference type="PROSITE" id="PS51012">
    <property type="entry name" value="ABC_TM2"/>
    <property type="match status" value="1"/>
</dbReference>
<keyword evidence="4 9" id="KW-1003">Cell membrane</keyword>
<dbReference type="PANTHER" id="PTHR30413">
    <property type="entry name" value="INNER MEMBRANE TRANSPORT PERMEASE"/>
    <property type="match status" value="1"/>
</dbReference>
<dbReference type="GO" id="GO:0015920">
    <property type="term" value="P:lipopolysaccharide transport"/>
    <property type="evidence" value="ECO:0007669"/>
    <property type="project" value="TreeGrafter"/>
</dbReference>
<evidence type="ECO:0000256" key="2">
    <source>
        <dbReference type="ARBA" id="ARBA00007783"/>
    </source>
</evidence>
<evidence type="ECO:0000256" key="1">
    <source>
        <dbReference type="ARBA" id="ARBA00004429"/>
    </source>
</evidence>
<dbReference type="InterPro" id="IPR047817">
    <property type="entry name" value="ABC2_TM_bact-type"/>
</dbReference>
<evidence type="ECO:0000256" key="3">
    <source>
        <dbReference type="ARBA" id="ARBA00022448"/>
    </source>
</evidence>
<dbReference type="GO" id="GO:0140359">
    <property type="term" value="F:ABC-type transporter activity"/>
    <property type="evidence" value="ECO:0007669"/>
    <property type="project" value="InterPro"/>
</dbReference>
<dbReference type="InterPro" id="IPR013525">
    <property type="entry name" value="ABC2_TM"/>
</dbReference>
<feature type="domain" description="ABC transmembrane type-2" evidence="10">
    <location>
        <begin position="55"/>
        <end position="279"/>
    </location>
</feature>
<dbReference type="KEGG" id="cqn:G7Y29_07825"/>
<dbReference type="AlphaFoldDB" id="A0A7T0KLE6"/>
<evidence type="ECO:0000313" key="12">
    <source>
        <dbReference type="Proteomes" id="UP000594586"/>
    </source>
</evidence>
<evidence type="ECO:0000256" key="4">
    <source>
        <dbReference type="ARBA" id="ARBA00022475"/>
    </source>
</evidence>
<evidence type="ECO:0000256" key="7">
    <source>
        <dbReference type="ARBA" id="ARBA00022989"/>
    </source>
</evidence>
<dbReference type="PANTHER" id="PTHR30413:SF8">
    <property type="entry name" value="TRANSPORT PERMEASE PROTEIN"/>
    <property type="match status" value="1"/>
</dbReference>
<evidence type="ECO:0000259" key="10">
    <source>
        <dbReference type="PROSITE" id="PS51012"/>
    </source>
</evidence>
<comment type="subcellular location">
    <subcellularLocation>
        <location evidence="1">Cell inner membrane</location>
        <topology evidence="1">Multi-pass membrane protein</topology>
    </subcellularLocation>
    <subcellularLocation>
        <location evidence="9">Cell membrane</location>
        <topology evidence="9">Multi-pass membrane protein</topology>
    </subcellularLocation>
</comment>
<feature type="transmembrane region" description="Helical" evidence="9">
    <location>
        <begin position="258"/>
        <end position="277"/>
    </location>
</feature>
<organism evidence="11 12">
    <name type="scientific">Corynebacterium qintianiae</name>
    <dbReference type="NCBI Taxonomy" id="2709392"/>
    <lineage>
        <taxon>Bacteria</taxon>
        <taxon>Bacillati</taxon>
        <taxon>Actinomycetota</taxon>
        <taxon>Actinomycetes</taxon>
        <taxon>Mycobacteriales</taxon>
        <taxon>Corynebacteriaceae</taxon>
        <taxon>Corynebacterium</taxon>
    </lineage>
</organism>
<dbReference type="Proteomes" id="UP000594586">
    <property type="component" value="Chromosome"/>
</dbReference>
<proteinExistence type="inferred from homology"/>
<gene>
    <name evidence="11" type="ORF">G7Y29_07825</name>
</gene>
<dbReference type="Pfam" id="PF01061">
    <property type="entry name" value="ABC2_membrane"/>
    <property type="match status" value="1"/>
</dbReference>
<keyword evidence="6 9" id="KW-0812">Transmembrane</keyword>
<keyword evidence="8 9" id="KW-0472">Membrane</keyword>
<feature type="transmembrane region" description="Helical" evidence="9">
    <location>
        <begin position="85"/>
        <end position="102"/>
    </location>
</feature>
<keyword evidence="7 9" id="KW-1133">Transmembrane helix</keyword>
<keyword evidence="5" id="KW-0997">Cell inner membrane</keyword>
<protein>
    <recommendedName>
        <fullName evidence="9">Transport permease protein</fullName>
    </recommendedName>
</protein>
<accession>A0A7T0KLE6</accession>
<name>A0A7T0KLE6_9CORY</name>
<sequence length="287" mass="32043">MSHNNEKVVIEANGLFRVEVRPTFSHYMRSAWRRRNFIVAEARSDAFSISRGNALGKFWIILDPLLQSSVYVIVFGLILDSVRGVENFVGFLIIGTTFFGIFSKGITSAAGMVQKANPLISTFKVSLLEVALASTYRQFLDGIVPMGVAILIALAFQLNETIPFQLGLIVPLYFLAHIFILGTQLWVARATAFLPDLKQLVSVGVRGLFFLSGVFFTVDRFDADPLLESIVKANPIYQFLDIARNCVLYGETIPLEQWLYVLVWAVILGLSGMLYAWRAEGIYASIK</sequence>
<feature type="transmembrane region" description="Helical" evidence="9">
    <location>
        <begin position="200"/>
        <end position="218"/>
    </location>
</feature>